<protein>
    <submittedName>
        <fullName evidence="1">8701_t:CDS:1</fullName>
    </submittedName>
</protein>
<gene>
    <name evidence="1" type="ORF">POCULU_LOCUS6199</name>
</gene>
<proteinExistence type="predicted"/>
<name>A0A9N9G023_9GLOM</name>
<keyword evidence="2" id="KW-1185">Reference proteome</keyword>
<feature type="non-terminal residue" evidence="1">
    <location>
        <position position="91"/>
    </location>
</feature>
<sequence>MSIPVTAKQRKVQIRHPALAAEEITTFYSNHPHVSLMRRMKSFKEPTSVILPEFDRVLSKIKPEIWQYRSPDSPEWVELVDLKIRIIELKD</sequence>
<dbReference type="EMBL" id="CAJVPJ010001093">
    <property type="protein sequence ID" value="CAG8575187.1"/>
    <property type="molecule type" value="Genomic_DNA"/>
</dbReference>
<dbReference type="AlphaFoldDB" id="A0A9N9G023"/>
<reference evidence="1" key="1">
    <citation type="submission" date="2021-06" db="EMBL/GenBank/DDBJ databases">
        <authorList>
            <person name="Kallberg Y."/>
            <person name="Tangrot J."/>
            <person name="Rosling A."/>
        </authorList>
    </citation>
    <scope>NUCLEOTIDE SEQUENCE</scope>
    <source>
        <strain evidence="1">IA702</strain>
    </source>
</reference>
<evidence type="ECO:0000313" key="2">
    <source>
        <dbReference type="Proteomes" id="UP000789572"/>
    </source>
</evidence>
<accession>A0A9N9G023</accession>
<evidence type="ECO:0000313" key="1">
    <source>
        <dbReference type="EMBL" id="CAG8575187.1"/>
    </source>
</evidence>
<dbReference type="Proteomes" id="UP000789572">
    <property type="component" value="Unassembled WGS sequence"/>
</dbReference>
<comment type="caution">
    <text evidence="1">The sequence shown here is derived from an EMBL/GenBank/DDBJ whole genome shotgun (WGS) entry which is preliminary data.</text>
</comment>
<organism evidence="1 2">
    <name type="scientific">Paraglomus occultum</name>
    <dbReference type="NCBI Taxonomy" id="144539"/>
    <lineage>
        <taxon>Eukaryota</taxon>
        <taxon>Fungi</taxon>
        <taxon>Fungi incertae sedis</taxon>
        <taxon>Mucoromycota</taxon>
        <taxon>Glomeromycotina</taxon>
        <taxon>Glomeromycetes</taxon>
        <taxon>Paraglomerales</taxon>
        <taxon>Paraglomeraceae</taxon>
        <taxon>Paraglomus</taxon>
    </lineage>
</organism>